<organism evidence="5">
    <name type="scientific">Blastobotrys adeninivorans</name>
    <name type="common">Yeast</name>
    <name type="synonym">Arxula adeninivorans</name>
    <dbReference type="NCBI Taxonomy" id="409370"/>
    <lineage>
        <taxon>Eukaryota</taxon>
        <taxon>Fungi</taxon>
        <taxon>Dikarya</taxon>
        <taxon>Ascomycota</taxon>
        <taxon>Saccharomycotina</taxon>
        <taxon>Dipodascomycetes</taxon>
        <taxon>Dipodascales</taxon>
        <taxon>Trichomonascaceae</taxon>
        <taxon>Blastobotrys</taxon>
    </lineage>
</organism>
<evidence type="ECO:0000313" key="5">
    <source>
        <dbReference type="EMBL" id="CDP38175.1"/>
    </source>
</evidence>
<reference evidence="5" key="1">
    <citation type="submission" date="2014-02" db="EMBL/GenBank/DDBJ databases">
        <authorList>
            <person name="Genoscope - CEA"/>
        </authorList>
    </citation>
    <scope>NUCLEOTIDE SEQUENCE</scope>
    <source>
        <strain evidence="5">LS3</strain>
    </source>
</reference>
<name>A0A060TAT8_BLAAD</name>
<dbReference type="GO" id="GO:0005840">
    <property type="term" value="C:ribosome"/>
    <property type="evidence" value="ECO:0007669"/>
    <property type="project" value="UniProtKB-KW"/>
</dbReference>
<proteinExistence type="inferred from homology"/>
<keyword evidence="3 4" id="KW-0687">Ribonucleoprotein</keyword>
<dbReference type="GO" id="GO:0005737">
    <property type="term" value="C:cytoplasm"/>
    <property type="evidence" value="ECO:0007669"/>
    <property type="project" value="UniProtKB-ARBA"/>
</dbReference>
<reference evidence="5" key="2">
    <citation type="submission" date="2014-06" db="EMBL/GenBank/DDBJ databases">
        <title>The complete genome of Blastobotrys (Arxula) adeninivorans LS3 - a yeast of biotechnological interest.</title>
        <authorList>
            <person name="Kunze G."/>
            <person name="Gaillardin C."/>
            <person name="Czernicka M."/>
            <person name="Durrens P."/>
            <person name="Martin T."/>
            <person name="Boer E."/>
            <person name="Gabaldon T."/>
            <person name="Cruz J."/>
            <person name="Talla E."/>
            <person name="Marck C."/>
            <person name="Goffeau A."/>
            <person name="Barbe V."/>
            <person name="Baret P."/>
            <person name="Baronian K."/>
            <person name="Beier S."/>
            <person name="Bleykasten C."/>
            <person name="Bode R."/>
            <person name="Casaregola S."/>
            <person name="Despons L."/>
            <person name="Fairhead C."/>
            <person name="Giersberg M."/>
            <person name="Gierski P."/>
            <person name="Hahnel U."/>
            <person name="Hartmann A."/>
            <person name="Jankowska D."/>
            <person name="Jubin C."/>
            <person name="Jung P."/>
            <person name="Lafontaine I."/>
            <person name="Leh-Louis V."/>
            <person name="Lemaire M."/>
            <person name="Marcet-Houben M."/>
            <person name="Mascher M."/>
            <person name="Morel G."/>
            <person name="Richard G.-F."/>
            <person name="Riechen J."/>
            <person name="Sacerdot C."/>
            <person name="Sarkar A."/>
            <person name="Savel G."/>
            <person name="Schacherer J."/>
            <person name="Sherman D."/>
            <person name="Straub M.-L."/>
            <person name="Stein N."/>
            <person name="Thierry A."/>
            <person name="Trautwein-Schult A."/>
            <person name="Westhof E."/>
            <person name="Worch S."/>
            <person name="Dujon B."/>
            <person name="Souciet J.-L."/>
            <person name="Wincker P."/>
            <person name="Scholz U."/>
            <person name="Neuveglise N."/>
        </authorList>
    </citation>
    <scope>NUCLEOTIDE SEQUENCE</scope>
    <source>
        <strain evidence="5">LS3</strain>
    </source>
</reference>
<dbReference type="Gene3D" id="1.10.287.10">
    <property type="entry name" value="S15/NS1, RNA-binding"/>
    <property type="match status" value="1"/>
</dbReference>
<evidence type="ECO:0000256" key="1">
    <source>
        <dbReference type="ARBA" id="ARBA00008434"/>
    </source>
</evidence>
<dbReference type="InterPro" id="IPR009068">
    <property type="entry name" value="uS15_NS1_RNA-bd_sf"/>
</dbReference>
<dbReference type="CDD" id="cd00353">
    <property type="entry name" value="Ribosomal_S15p_S13e"/>
    <property type="match status" value="1"/>
</dbReference>
<dbReference type="GO" id="GO:0003735">
    <property type="term" value="F:structural constituent of ribosome"/>
    <property type="evidence" value="ECO:0007669"/>
    <property type="project" value="InterPro"/>
</dbReference>
<dbReference type="PhylomeDB" id="A0A060TAT8"/>
<dbReference type="SMART" id="SM01387">
    <property type="entry name" value="Ribosomal_S15"/>
    <property type="match status" value="1"/>
</dbReference>
<dbReference type="Pfam" id="PF00312">
    <property type="entry name" value="Ribosomal_S15"/>
    <property type="match status" value="1"/>
</dbReference>
<dbReference type="InterPro" id="IPR000589">
    <property type="entry name" value="Ribosomal_uS15"/>
</dbReference>
<evidence type="ECO:0000256" key="4">
    <source>
        <dbReference type="RuleBase" id="RU003919"/>
    </source>
</evidence>
<comment type="similarity">
    <text evidence="1 4">Belongs to the universal ribosomal protein uS15 family.</text>
</comment>
<accession>A0A060TAT8</accession>
<protein>
    <submittedName>
        <fullName evidence="5">ARAD1D28754p</fullName>
    </submittedName>
</protein>
<dbReference type="SUPFAM" id="SSF47060">
    <property type="entry name" value="S15/NS1 RNA-binding domain"/>
    <property type="match status" value="1"/>
</dbReference>
<dbReference type="PANTHER" id="PTHR23321">
    <property type="entry name" value="RIBOSOMAL PROTEIN S15, BACTERIAL AND ORGANELLAR"/>
    <property type="match status" value="1"/>
</dbReference>
<keyword evidence="2 4" id="KW-0689">Ribosomal protein</keyword>
<dbReference type="GO" id="GO:1990904">
    <property type="term" value="C:ribonucleoprotein complex"/>
    <property type="evidence" value="ECO:0007669"/>
    <property type="project" value="UniProtKB-KW"/>
</dbReference>
<dbReference type="AlphaFoldDB" id="A0A060TAT8"/>
<dbReference type="GO" id="GO:0006412">
    <property type="term" value="P:translation"/>
    <property type="evidence" value="ECO:0007669"/>
    <property type="project" value="InterPro"/>
</dbReference>
<dbReference type="InterPro" id="IPR005290">
    <property type="entry name" value="Ribosomal_uS15_bac-type"/>
</dbReference>
<sequence>MFKPLAGPLVGRASLVACSLKQAGPSPVMAITRSFHASSINNVKKKHLKAVERVQKHFARMMAKPKPQEVDPVLGRAMVPFMERVKARVSESTNQVMGIDPLDSAKLMYGAERAALERSPDFQSEAVFQEEEHKRKVVQRILSMQNASQKQFRKLAVEYAVKEFGRFEGDTGSSEVQAAVATIHIHYMVNFLREHKKNYTGLRKLEQKVQQRQTILKYLKKDNPKRYFWAIEKLGLTDDAVTKEFHLSRTYFAKVRFFGDKTLPVKPNKKERAEQNRLDRLKKKAKRFIK</sequence>
<evidence type="ECO:0000256" key="2">
    <source>
        <dbReference type="ARBA" id="ARBA00022980"/>
    </source>
</evidence>
<dbReference type="EMBL" id="HG937694">
    <property type="protein sequence ID" value="CDP38175.1"/>
    <property type="molecule type" value="Genomic_DNA"/>
</dbReference>
<gene>
    <name evidence="5" type="ORF">GNLVRS02_ARAD1D28754g</name>
</gene>
<dbReference type="PANTHER" id="PTHR23321:SF26">
    <property type="entry name" value="SMALL RIBOSOMAL SUBUNIT PROTEIN US15M"/>
    <property type="match status" value="1"/>
</dbReference>
<evidence type="ECO:0000256" key="3">
    <source>
        <dbReference type="ARBA" id="ARBA00023274"/>
    </source>
</evidence>